<reference evidence="1" key="1">
    <citation type="journal article" date="2022" name="Microorganisms">
        <title>Two New Species of Filamentous Sulfur Bacteria of the Genus Thiothrix, Thiothrix winogradskyi sp. nov. and 'Candidatus Thiothrix sulfatifontis' sp. nov.</title>
        <authorList>
            <person name="Ravin N.V."/>
            <person name="Rossetti S."/>
            <person name="Beletsky A.V."/>
            <person name="Kadnikov V.V."/>
            <person name="Rudenko T.S."/>
            <person name="Smolyakov D.D."/>
            <person name="Moskvitina M.I."/>
            <person name="Gureeva M.V."/>
            <person name="Mardanov A.V."/>
            <person name="Grabovich M.Y."/>
        </authorList>
    </citation>
    <scope>NUCLEOTIDE SEQUENCE</scope>
    <source>
        <strain evidence="1">CT3</strain>
    </source>
</reference>
<dbReference type="PANTHER" id="PTHR39550:SF1">
    <property type="entry name" value="SLL0658 PROTEIN"/>
    <property type="match status" value="1"/>
</dbReference>
<dbReference type="EMBL" id="CP091244">
    <property type="protein sequence ID" value="UJS23756.1"/>
    <property type="molecule type" value="Genomic_DNA"/>
</dbReference>
<dbReference type="InterPro" id="IPR021799">
    <property type="entry name" value="PIN-like_prokaryotic"/>
</dbReference>
<dbReference type="PANTHER" id="PTHR39550">
    <property type="entry name" value="SLL0658 PROTEIN"/>
    <property type="match status" value="1"/>
</dbReference>
<accession>A0ABY3SZ34</accession>
<proteinExistence type="predicted"/>
<evidence type="ECO:0000313" key="2">
    <source>
        <dbReference type="Proteomes" id="UP001054801"/>
    </source>
</evidence>
<sequence length="169" mass="18082">MKAVVVIADAGPLIALARIGHLHLLREIFSDVLITATVQQEVLLGGDFADSALIDRALHEGWLQVRASPSMMASIELEWLDPGERSSILLALDFQHNGQTPRLVMDEAKGRAAARSLSLELIGSAGIIATATRLGMIPQARPLLESLRASGYYLSQTVMDVALKAAGES</sequence>
<name>A0ABY3SZ34_9GAMM</name>
<organism evidence="1 2">
    <name type="scientific">Thiothrix winogradskyi</name>
    <dbReference type="NCBI Taxonomy" id="96472"/>
    <lineage>
        <taxon>Bacteria</taxon>
        <taxon>Pseudomonadati</taxon>
        <taxon>Pseudomonadota</taxon>
        <taxon>Gammaproteobacteria</taxon>
        <taxon>Thiotrichales</taxon>
        <taxon>Thiotrichaceae</taxon>
        <taxon>Thiothrix</taxon>
    </lineage>
</organism>
<keyword evidence="2" id="KW-1185">Reference proteome</keyword>
<dbReference type="Proteomes" id="UP001054801">
    <property type="component" value="Chromosome"/>
</dbReference>
<evidence type="ECO:0000313" key="1">
    <source>
        <dbReference type="EMBL" id="UJS23756.1"/>
    </source>
</evidence>
<dbReference type="Pfam" id="PF11848">
    <property type="entry name" value="DUF3368"/>
    <property type="match status" value="1"/>
</dbReference>
<dbReference type="RefSeq" id="WP_236497958.1">
    <property type="nucleotide sequence ID" value="NZ_CP091244.1"/>
</dbReference>
<gene>
    <name evidence="1" type="ORF">L2Y54_17715</name>
</gene>
<protein>
    <submittedName>
        <fullName evidence="1">DUF3368 domain-containing protein</fullName>
    </submittedName>
</protein>